<evidence type="ECO:0000259" key="6">
    <source>
        <dbReference type="Pfam" id="PF00460"/>
    </source>
</evidence>
<dbReference type="PANTHER" id="PTHR30435">
    <property type="entry name" value="FLAGELLAR PROTEIN"/>
    <property type="match status" value="1"/>
</dbReference>
<dbReference type="Proteomes" id="UP000182680">
    <property type="component" value="Unassembled WGS sequence"/>
</dbReference>
<comment type="function">
    <text evidence="5">A flexible structure which links the flagellar filament to the drive apparatus in the basal body.</text>
</comment>
<dbReference type="Pfam" id="PF07559">
    <property type="entry name" value="FlgE_D2"/>
    <property type="match status" value="1"/>
</dbReference>
<dbReference type="Pfam" id="PF06429">
    <property type="entry name" value="Flg_bbr_C"/>
    <property type="match status" value="1"/>
</dbReference>
<dbReference type="GO" id="GO:0071978">
    <property type="term" value="P:bacterial-type flagellum-dependent swarming motility"/>
    <property type="evidence" value="ECO:0007669"/>
    <property type="project" value="TreeGrafter"/>
</dbReference>
<dbReference type="InterPro" id="IPR001444">
    <property type="entry name" value="Flag_bb_rod_N"/>
</dbReference>
<dbReference type="InterPro" id="IPR053967">
    <property type="entry name" value="LlgE_F_G-like_D1"/>
</dbReference>
<evidence type="ECO:0000256" key="5">
    <source>
        <dbReference type="RuleBase" id="RU362116"/>
    </source>
</evidence>
<organism evidence="10 11">
    <name type="scientific">Desulfovibrio desulfuricans</name>
    <dbReference type="NCBI Taxonomy" id="876"/>
    <lineage>
        <taxon>Bacteria</taxon>
        <taxon>Pseudomonadati</taxon>
        <taxon>Thermodesulfobacteriota</taxon>
        <taxon>Desulfovibrionia</taxon>
        <taxon>Desulfovibrionales</taxon>
        <taxon>Desulfovibrionaceae</taxon>
        <taxon>Desulfovibrio</taxon>
    </lineage>
</organism>
<dbReference type="InterPro" id="IPR010930">
    <property type="entry name" value="Flg_bb/hook_C_dom"/>
</dbReference>
<gene>
    <name evidence="10" type="ORF">SAMN02910291_00154</name>
</gene>
<evidence type="ECO:0000259" key="8">
    <source>
        <dbReference type="Pfam" id="PF07559"/>
    </source>
</evidence>
<dbReference type="Gene3D" id="2.60.98.20">
    <property type="entry name" value="Flagellar hook protein FlgE"/>
    <property type="match status" value="1"/>
</dbReference>
<evidence type="ECO:0000256" key="2">
    <source>
        <dbReference type="ARBA" id="ARBA00009677"/>
    </source>
</evidence>
<dbReference type="PROSITE" id="PS00588">
    <property type="entry name" value="FLAGELLA_BB_ROD"/>
    <property type="match status" value="1"/>
</dbReference>
<evidence type="ECO:0000313" key="10">
    <source>
        <dbReference type="EMBL" id="SFW13539.1"/>
    </source>
</evidence>
<reference evidence="11" key="1">
    <citation type="submission" date="2016-11" db="EMBL/GenBank/DDBJ databases">
        <authorList>
            <person name="Jaros S."/>
            <person name="Januszkiewicz K."/>
            <person name="Wedrychowicz H."/>
        </authorList>
    </citation>
    <scope>NUCLEOTIDE SEQUENCE [LARGE SCALE GENOMIC DNA]</scope>
    <source>
        <strain evidence="11">DSM 7057</strain>
    </source>
</reference>
<comment type="subcellular location">
    <subcellularLocation>
        <location evidence="1 5">Bacterial flagellum basal body</location>
    </subcellularLocation>
</comment>
<dbReference type="InterPro" id="IPR020013">
    <property type="entry name" value="Flagellar_FlgE/F/G"/>
</dbReference>
<dbReference type="NCBIfam" id="TIGR03506">
    <property type="entry name" value="FlgEFG_subfam"/>
    <property type="match status" value="1"/>
</dbReference>
<dbReference type="InterPro" id="IPR019776">
    <property type="entry name" value="Flagellar_basal_body_rod_CS"/>
</dbReference>
<dbReference type="Pfam" id="PF00460">
    <property type="entry name" value="Flg_bb_rod"/>
    <property type="match status" value="1"/>
</dbReference>
<dbReference type="GO" id="GO:0009425">
    <property type="term" value="C:bacterial-type flagellum basal body"/>
    <property type="evidence" value="ECO:0007669"/>
    <property type="project" value="UniProtKB-SubCell"/>
</dbReference>
<dbReference type="Pfam" id="PF22692">
    <property type="entry name" value="LlgE_F_G_D1"/>
    <property type="match status" value="1"/>
</dbReference>
<dbReference type="InterPro" id="IPR037925">
    <property type="entry name" value="FlgE/F/G-like"/>
</dbReference>
<dbReference type="RefSeq" id="WP_083577846.1">
    <property type="nucleotide sequence ID" value="NZ_FPIW01000002.1"/>
</dbReference>
<evidence type="ECO:0000256" key="3">
    <source>
        <dbReference type="ARBA" id="ARBA00019015"/>
    </source>
</evidence>
<comment type="caution">
    <text evidence="10">The sequence shown here is derived from an EMBL/GenBank/DDBJ whole genome shotgun (WGS) entry which is preliminary data.</text>
</comment>
<feature type="domain" description="Flagellar hook protein FlgE D2" evidence="8">
    <location>
        <begin position="199"/>
        <end position="379"/>
    </location>
</feature>
<sequence>MNSSLYIGATGMKGLAEGMNVTTNNLANVSTIGYKQQGILFSDIFYAEQGGMGNWWNAQDNSRVALGQVGMGLQVESVRTLFGQGALESSNTVTDMAISGKGFFQVTDGVDLYYTRAGDFRPDREGVLRTPSGLALNGYKYNADGSKGGLQQITIDKFATMPSKSTTSVDMRFNLGLETPNSTDAANPYFSLLNTYDANASPPLSNLAYGYAQSITLYGENGNQQQATIYFDAAPSDRPGSVVQYLISTGNTPRDENGLAPGTGALMTGTLTFDAKGQLTDMTAFTPSAEGSKDLADWAPSALSDGGLPQMTVNGIATTVNLGISAAGGWQNAPANAAAVGASQNALGGMGQDATVAVDATTNYKGSSPVTRRNNQNGYPEGFLSNISISANGDVVGLFSNNQSMDLWQIPVCRFTSEDGLRREGHNMFGATPDAGQMEMGEAGTENYGTIRAYNIENSNVDVATEMANMIITQRGFQSNSKVVTTADQMLQKAVELKR</sequence>
<dbReference type="InterPro" id="IPR011491">
    <property type="entry name" value="FlgE_D2"/>
</dbReference>
<keyword evidence="10" id="KW-0282">Flagellum</keyword>
<evidence type="ECO:0000259" key="9">
    <source>
        <dbReference type="Pfam" id="PF22692"/>
    </source>
</evidence>
<evidence type="ECO:0000259" key="7">
    <source>
        <dbReference type="Pfam" id="PF06429"/>
    </source>
</evidence>
<dbReference type="PANTHER" id="PTHR30435:SF1">
    <property type="entry name" value="FLAGELLAR HOOK PROTEIN FLGE"/>
    <property type="match status" value="1"/>
</dbReference>
<keyword evidence="10" id="KW-0969">Cilium</keyword>
<dbReference type="EMBL" id="FPIW01000002">
    <property type="protein sequence ID" value="SFW13539.1"/>
    <property type="molecule type" value="Genomic_DNA"/>
</dbReference>
<protein>
    <recommendedName>
        <fullName evidence="3 5">Flagellar hook protein FlgE</fullName>
    </recommendedName>
</protein>
<evidence type="ECO:0000313" key="11">
    <source>
        <dbReference type="Proteomes" id="UP000182680"/>
    </source>
</evidence>
<comment type="similarity">
    <text evidence="2 5">Belongs to the flagella basal body rod proteins family.</text>
</comment>
<evidence type="ECO:0000256" key="4">
    <source>
        <dbReference type="ARBA" id="ARBA00023143"/>
    </source>
</evidence>
<keyword evidence="10" id="KW-0966">Cell projection</keyword>
<dbReference type="AlphaFoldDB" id="A0AA94HQD0"/>
<dbReference type="GO" id="GO:0009424">
    <property type="term" value="C:bacterial-type flagellum hook"/>
    <property type="evidence" value="ECO:0007669"/>
    <property type="project" value="TreeGrafter"/>
</dbReference>
<proteinExistence type="inferred from homology"/>
<evidence type="ECO:0000256" key="1">
    <source>
        <dbReference type="ARBA" id="ARBA00004117"/>
    </source>
</evidence>
<feature type="domain" description="Flagellar basal-body/hook protein C-terminal" evidence="7">
    <location>
        <begin position="456"/>
        <end position="496"/>
    </location>
</feature>
<dbReference type="InterPro" id="IPR037058">
    <property type="entry name" value="Falgellar_hook_FlgE_sf"/>
</dbReference>
<feature type="domain" description="Flagellar basal body rod protein N-terminal" evidence="6">
    <location>
        <begin position="5"/>
        <end position="35"/>
    </location>
</feature>
<feature type="domain" description="Flagellar hook protein FlgE/F/G-like D1" evidence="9">
    <location>
        <begin position="97"/>
        <end position="160"/>
    </location>
</feature>
<keyword evidence="4 5" id="KW-0975">Bacterial flagellum</keyword>
<dbReference type="SUPFAM" id="SSF117143">
    <property type="entry name" value="Flagellar hook protein flgE"/>
    <property type="match status" value="1"/>
</dbReference>
<accession>A0AA94HQD0</accession>
<name>A0AA94HQD0_DESDE</name>
<dbReference type="GO" id="GO:0005829">
    <property type="term" value="C:cytosol"/>
    <property type="evidence" value="ECO:0007669"/>
    <property type="project" value="TreeGrafter"/>
</dbReference>